<dbReference type="AlphaFoldDB" id="A0A6I4UZ24"/>
<evidence type="ECO:0000259" key="7">
    <source>
        <dbReference type="Pfam" id="PF00675"/>
    </source>
</evidence>
<comment type="similarity">
    <text evidence="1">Belongs to the peptidase M16 family.</text>
</comment>
<dbReference type="GO" id="GO:0046872">
    <property type="term" value="F:metal ion binding"/>
    <property type="evidence" value="ECO:0007669"/>
    <property type="project" value="InterPro"/>
</dbReference>
<evidence type="ECO:0000256" key="4">
    <source>
        <dbReference type="ARBA" id="ARBA00022833"/>
    </source>
</evidence>
<keyword evidence="6" id="KW-0732">Signal</keyword>
<dbReference type="GO" id="GO:0008237">
    <property type="term" value="F:metallopeptidase activity"/>
    <property type="evidence" value="ECO:0007669"/>
    <property type="project" value="UniProtKB-KW"/>
</dbReference>
<dbReference type="InterPro" id="IPR011765">
    <property type="entry name" value="Pept_M16_N"/>
</dbReference>
<evidence type="ECO:0000259" key="8">
    <source>
        <dbReference type="Pfam" id="PF05193"/>
    </source>
</evidence>
<evidence type="ECO:0000256" key="5">
    <source>
        <dbReference type="ARBA" id="ARBA00023049"/>
    </source>
</evidence>
<dbReference type="Pfam" id="PF05193">
    <property type="entry name" value="Peptidase_M16_C"/>
    <property type="match status" value="2"/>
</dbReference>
<evidence type="ECO:0000313" key="9">
    <source>
        <dbReference type="EMBL" id="MXP46201.1"/>
    </source>
</evidence>
<name>A0A6I4UZ24_9SPHN</name>
<organism evidence="9 10">
    <name type="scientific">Pontixanthobacter luteolus</name>
    <dbReference type="NCBI Taxonomy" id="295089"/>
    <lineage>
        <taxon>Bacteria</taxon>
        <taxon>Pseudomonadati</taxon>
        <taxon>Pseudomonadota</taxon>
        <taxon>Alphaproteobacteria</taxon>
        <taxon>Sphingomonadales</taxon>
        <taxon>Erythrobacteraceae</taxon>
        <taxon>Pontixanthobacter</taxon>
    </lineage>
</organism>
<sequence>MTKFSRAARHFALLLPLLYLAPQASAQQSAQAQGVQTAAEAGTEAAALSSLPAPKAVQIGSETPWIYEGSDVPRDTEWLFGEMDNGLRYATRENGVPPGQVSIRIRIDAGSLHEEDSERGFAHLLEHMSFRESKYLAQGAAIPTWQRLGASFGSDTNAETTPTHTVYKLDLPAATPASVEESFKLLAGMMQEPVLSEENLALDVPIVLAEMRERSGASIRAFEKSLQTRFAGQRLANRLTIGTRETLNGATAESISAFHDRWYRPENVVISVAGDFEAETFASLIEKYFGDWEGKGPLTPAPDFGDPVAPAGADPDNPVGEVAVIVEPDLPRSMTYTVMRPWRPVQDTIVYNEGLLMDALAQALINRRLEARARAGGSYLYAQVRQEDVSRSTDSTFVAFAPLTGDWQSALKDVRGVIEDALAAAPSEEEIAREFAEFEKIYESQVEQRTVMQGSKLADDIINAVDIREAVAAPETVLQVFRGMRERITPERILERTRALFEGDVIRTTYITPAADEATDAAVRAAMLQEVAPNSDVRLAAETLLFADLPPIGEPGTIVSTGPLGVLGIERIEFDNGTRALLWPNDGEPGRVSVKMRFGAGMRAFDQEDAPYISLGESALVGQGFGELGQEELDRISTGRVMGFDFAVEDAVFSFSAQTRNADLADQLYLFAGKLAMPRWDANPVNRMKAAQRLSYESYAANAGGILTRDLEYYLRNEDARFKTFTPTEVDTTTPERFREVWAPLLTQGDVEVIIFGDFERDAAVEALRNTVGALPQRTPIPAEIASRVPTFPAAGEGTKIITHRGDATSAAAVVAWPSGAGVEQLRESRQLEILTDLFNNRLLDAMRERAGASYSPSVNASWPVDLDAGGRIMALAQLKPEDVPVFFAASDAIARDLAVNPPTADELARVTEPLKQLVTRIMTSNQFWLYQIEGSSKDRRKLLYLQTLLSDYSQTTPERMQELAQKYFANRPAYRLAILPDGQELAGGGAARAAEITGR</sequence>
<dbReference type="Gene3D" id="3.30.830.10">
    <property type="entry name" value="Metalloenzyme, LuxS/M16 peptidase-like"/>
    <property type="match status" value="3"/>
</dbReference>
<evidence type="ECO:0000256" key="3">
    <source>
        <dbReference type="ARBA" id="ARBA00022801"/>
    </source>
</evidence>
<gene>
    <name evidence="9" type="ORF">GRI43_02185</name>
</gene>
<keyword evidence="5" id="KW-0482">Metalloprotease</keyword>
<comment type="caution">
    <text evidence="9">The sequence shown here is derived from an EMBL/GenBank/DDBJ whole genome shotgun (WGS) entry which is preliminary data.</text>
</comment>
<evidence type="ECO:0000256" key="1">
    <source>
        <dbReference type="ARBA" id="ARBA00007261"/>
    </source>
</evidence>
<dbReference type="Pfam" id="PF00675">
    <property type="entry name" value="Peptidase_M16"/>
    <property type="match status" value="1"/>
</dbReference>
<keyword evidence="4" id="KW-0862">Zinc</keyword>
<keyword evidence="10" id="KW-1185">Reference proteome</keyword>
<dbReference type="Proteomes" id="UP000471435">
    <property type="component" value="Unassembled WGS sequence"/>
</dbReference>
<protein>
    <submittedName>
        <fullName evidence="9">Insulinase family protein</fullName>
    </submittedName>
</protein>
<dbReference type="PANTHER" id="PTHR43690">
    <property type="entry name" value="NARDILYSIN"/>
    <property type="match status" value="1"/>
</dbReference>
<feature type="domain" description="Peptidase M16 N-terminal" evidence="7">
    <location>
        <begin position="100"/>
        <end position="237"/>
    </location>
</feature>
<dbReference type="RefSeq" id="WP_160729462.1">
    <property type="nucleotide sequence ID" value="NZ_WTYP01000001.1"/>
</dbReference>
<dbReference type="PANTHER" id="PTHR43690:SF34">
    <property type="entry name" value="ZINC PROTEASE PQQL-LIKE"/>
    <property type="match status" value="1"/>
</dbReference>
<feature type="domain" description="Peptidase M16 C-terminal" evidence="8">
    <location>
        <begin position="251"/>
        <end position="433"/>
    </location>
</feature>
<feature type="signal peptide" evidence="6">
    <location>
        <begin position="1"/>
        <end position="26"/>
    </location>
</feature>
<dbReference type="InterPro" id="IPR011249">
    <property type="entry name" value="Metalloenz_LuxS/M16"/>
</dbReference>
<dbReference type="GO" id="GO:0006508">
    <property type="term" value="P:proteolysis"/>
    <property type="evidence" value="ECO:0007669"/>
    <property type="project" value="UniProtKB-KW"/>
</dbReference>
<evidence type="ECO:0000256" key="2">
    <source>
        <dbReference type="ARBA" id="ARBA00022670"/>
    </source>
</evidence>
<evidence type="ECO:0000313" key="10">
    <source>
        <dbReference type="Proteomes" id="UP000471435"/>
    </source>
</evidence>
<keyword evidence="3" id="KW-0378">Hydrolase</keyword>
<dbReference type="OrthoDB" id="9811314at2"/>
<dbReference type="SUPFAM" id="SSF63411">
    <property type="entry name" value="LuxS/MPP-like metallohydrolase"/>
    <property type="match status" value="3"/>
</dbReference>
<dbReference type="EMBL" id="WTYP01000001">
    <property type="protein sequence ID" value="MXP46201.1"/>
    <property type="molecule type" value="Genomic_DNA"/>
</dbReference>
<feature type="domain" description="Peptidase M16 C-terminal" evidence="8">
    <location>
        <begin position="734"/>
        <end position="911"/>
    </location>
</feature>
<keyword evidence="2" id="KW-0645">Protease</keyword>
<reference evidence="9 10" key="1">
    <citation type="submission" date="2019-12" db="EMBL/GenBank/DDBJ databases">
        <title>Genomic-based taxomic classification of the family Erythrobacteraceae.</title>
        <authorList>
            <person name="Xu L."/>
        </authorList>
    </citation>
    <scope>NUCLEOTIDE SEQUENCE [LARGE SCALE GENOMIC DNA]</scope>
    <source>
        <strain evidence="9 10">SW-109</strain>
    </source>
</reference>
<accession>A0A6I4UZ24</accession>
<feature type="chain" id="PRO_5026360919" evidence="6">
    <location>
        <begin position="27"/>
        <end position="1000"/>
    </location>
</feature>
<dbReference type="InterPro" id="IPR050626">
    <property type="entry name" value="Peptidase_M16"/>
</dbReference>
<evidence type="ECO:0000256" key="6">
    <source>
        <dbReference type="SAM" id="SignalP"/>
    </source>
</evidence>
<proteinExistence type="inferred from homology"/>
<dbReference type="InterPro" id="IPR007863">
    <property type="entry name" value="Peptidase_M16_C"/>
</dbReference>